<keyword evidence="2" id="KW-1185">Reference proteome</keyword>
<comment type="caution">
    <text evidence="1">The sequence shown here is derived from an EMBL/GenBank/DDBJ whole genome shotgun (WGS) entry which is preliminary data.</text>
</comment>
<organism evidence="1 2">
    <name type="scientific">Caerostris extrusa</name>
    <name type="common">Bark spider</name>
    <name type="synonym">Caerostris bankana</name>
    <dbReference type="NCBI Taxonomy" id="172846"/>
    <lineage>
        <taxon>Eukaryota</taxon>
        <taxon>Metazoa</taxon>
        <taxon>Ecdysozoa</taxon>
        <taxon>Arthropoda</taxon>
        <taxon>Chelicerata</taxon>
        <taxon>Arachnida</taxon>
        <taxon>Araneae</taxon>
        <taxon>Araneomorphae</taxon>
        <taxon>Entelegynae</taxon>
        <taxon>Araneoidea</taxon>
        <taxon>Araneidae</taxon>
        <taxon>Caerostris</taxon>
    </lineage>
</organism>
<accession>A0AAV4QK99</accession>
<dbReference type="EMBL" id="BPLR01006368">
    <property type="protein sequence ID" value="GIY09361.1"/>
    <property type="molecule type" value="Genomic_DNA"/>
</dbReference>
<sequence length="91" mass="10528">MSVGNKYSSWTPKSVCIDLMILKSGVKYINSPFWRFFFLNLDTQDSSKKRYHFPTKHTKVKGGDLFLQEFCGRPPSAESRQLYEAAKVKCL</sequence>
<dbReference type="Proteomes" id="UP001054945">
    <property type="component" value="Unassembled WGS sequence"/>
</dbReference>
<dbReference type="AlphaFoldDB" id="A0AAV4QK99"/>
<protein>
    <submittedName>
        <fullName evidence="1">Uncharacterized protein</fullName>
    </submittedName>
</protein>
<reference evidence="1 2" key="1">
    <citation type="submission" date="2021-06" db="EMBL/GenBank/DDBJ databases">
        <title>Caerostris extrusa draft genome.</title>
        <authorList>
            <person name="Kono N."/>
            <person name="Arakawa K."/>
        </authorList>
    </citation>
    <scope>NUCLEOTIDE SEQUENCE [LARGE SCALE GENOMIC DNA]</scope>
</reference>
<gene>
    <name evidence="1" type="ORF">CEXT_362331</name>
</gene>
<name>A0AAV4QK99_CAEEX</name>
<evidence type="ECO:0000313" key="2">
    <source>
        <dbReference type="Proteomes" id="UP001054945"/>
    </source>
</evidence>
<evidence type="ECO:0000313" key="1">
    <source>
        <dbReference type="EMBL" id="GIY09361.1"/>
    </source>
</evidence>
<proteinExistence type="predicted"/>